<accession>A0A6A6U031</accession>
<keyword evidence="4" id="KW-1185">Reference proteome</keyword>
<evidence type="ECO:0000313" key="4">
    <source>
        <dbReference type="Proteomes" id="UP000799302"/>
    </source>
</evidence>
<proteinExistence type="predicted"/>
<dbReference type="InterPro" id="IPR043519">
    <property type="entry name" value="NT_sf"/>
</dbReference>
<feature type="compositionally biased region" description="Polar residues" evidence="1">
    <location>
        <begin position="116"/>
        <end position="127"/>
    </location>
</feature>
<dbReference type="Gene3D" id="1.10.1410.10">
    <property type="match status" value="1"/>
</dbReference>
<feature type="compositionally biased region" description="Polar residues" evidence="1">
    <location>
        <begin position="858"/>
        <end position="886"/>
    </location>
</feature>
<dbReference type="GO" id="GO:0031123">
    <property type="term" value="P:RNA 3'-end processing"/>
    <property type="evidence" value="ECO:0007669"/>
    <property type="project" value="TreeGrafter"/>
</dbReference>
<sequence length="886" mass="98016">MPLARHQAACLSINAFSLHHALRDIFIHNPKPLSFARYYASQSATHVQGSDDTQVASTATGGRLLQALQELRQKNRLSQPAPKEKRESTRLSTARGSTETRKKKYATSSERHLSSPIHQSPSDGSVKNTFDRKLLLGKSSIHVKKPVRKLLLPKDEGSTAQTVPMRAKLLDGKTDQFSLFWNQPSQSMRSIIEPDNQPASPPARGAKSSYGVIRPLNGNTRPKNPESPMKRVLYYTNHNEYGRNETLDTTPTVPGAPSKISKLLDQTDGNAALGPPSEALFNGSKIQTQRVPISYRTISRDDSGQSHIKSPFAKFKKGQAVFGHLSFYGDIDASKIVATVSNSEENNSQLDYTGLAVQPRALPDAVTEDLPQYPWLTDDSPLKGTAGLEAEIEQFSQYAYPTTEEAASRLVVANIIKTTVSLVSKKIYASGGQYKSQIFGSTVTGTALATSDVDIRVYDKNNSETWWSPSRAAKLKAFKLLRAIGTNLPKQGFTWPKLVYARYPLITTVHKRSGVLVQVVACNTSKIPISLVKGYQKHAHFRPMYAFIKSMLHIRGLTDVFSGGLGSYPLVVMVATTLKLQDSANTGLTQNLLKYLDYWGNLDTYHLAVCASPLGTLRPKLKQVTDIPPLPYPNTNEQRYEHALAELTLANPTMQFLPCIQDPADKHNDLGHKTFEWKHIAATFRFLHKDLTGKLELSEQGDGLQTFLDTALGDYHATFSKDRQRGQEYGRGLVHDGKLKTNERILSLEDIPEDKTSVASQVPDDGFQDLETIDNPEELTDTSLLEIVPDPFQAPPTSTQSASTQSQVTGSIEQRRQFSSSPWTRNHQGQRRRARIARSLIRFSNEKGGLRFKDSDLSSKNGSNNNTATSKTQQSSALSDESPQSP</sequence>
<dbReference type="EMBL" id="MU004242">
    <property type="protein sequence ID" value="KAF2664468.1"/>
    <property type="molecule type" value="Genomic_DNA"/>
</dbReference>
<dbReference type="GO" id="GO:1990817">
    <property type="term" value="F:poly(A) RNA polymerase activity"/>
    <property type="evidence" value="ECO:0007669"/>
    <property type="project" value="InterPro"/>
</dbReference>
<dbReference type="GO" id="GO:0003729">
    <property type="term" value="F:mRNA binding"/>
    <property type="evidence" value="ECO:0007669"/>
    <property type="project" value="TreeGrafter"/>
</dbReference>
<feature type="region of interest" description="Disordered" evidence="1">
    <location>
        <begin position="73"/>
        <end position="127"/>
    </location>
</feature>
<feature type="compositionally biased region" description="Polar residues" evidence="1">
    <location>
        <begin position="817"/>
        <end position="827"/>
    </location>
</feature>
<evidence type="ECO:0000256" key="1">
    <source>
        <dbReference type="SAM" id="MobiDB-lite"/>
    </source>
</evidence>
<dbReference type="InterPro" id="IPR054708">
    <property type="entry name" value="MTPAP-like_central"/>
</dbReference>
<feature type="compositionally biased region" description="Low complexity" evidence="1">
    <location>
        <begin position="795"/>
        <end position="809"/>
    </location>
</feature>
<dbReference type="SUPFAM" id="SSF81631">
    <property type="entry name" value="PAP/OAS1 substrate-binding domain"/>
    <property type="match status" value="1"/>
</dbReference>
<dbReference type="GO" id="GO:0010605">
    <property type="term" value="P:negative regulation of macromolecule metabolic process"/>
    <property type="evidence" value="ECO:0007669"/>
    <property type="project" value="UniProtKB-ARBA"/>
</dbReference>
<dbReference type="Pfam" id="PF22600">
    <property type="entry name" value="MTPAP-like_central"/>
    <property type="match status" value="1"/>
</dbReference>
<dbReference type="GO" id="GO:0043634">
    <property type="term" value="P:polyadenylation-dependent ncRNA catabolic process"/>
    <property type="evidence" value="ECO:0007669"/>
    <property type="project" value="TreeGrafter"/>
</dbReference>
<dbReference type="PANTHER" id="PTHR23092">
    <property type="entry name" value="POLY(A) RNA POLYMERASE"/>
    <property type="match status" value="1"/>
</dbReference>
<evidence type="ECO:0000313" key="3">
    <source>
        <dbReference type="EMBL" id="KAF2664468.1"/>
    </source>
</evidence>
<dbReference type="SUPFAM" id="SSF81301">
    <property type="entry name" value="Nucleotidyltransferase"/>
    <property type="match status" value="1"/>
</dbReference>
<dbReference type="Gene3D" id="3.30.460.10">
    <property type="entry name" value="Beta Polymerase, domain 2"/>
    <property type="match status" value="1"/>
</dbReference>
<feature type="domain" description="Poly(A) RNA polymerase mitochondrial-like central palm" evidence="2">
    <location>
        <begin position="389"/>
        <end position="521"/>
    </location>
</feature>
<dbReference type="OrthoDB" id="273917at2759"/>
<dbReference type="InterPro" id="IPR045862">
    <property type="entry name" value="Trf4-like"/>
</dbReference>
<evidence type="ECO:0000259" key="2">
    <source>
        <dbReference type="Pfam" id="PF22600"/>
    </source>
</evidence>
<dbReference type="AlphaFoldDB" id="A0A6A6U031"/>
<feature type="compositionally biased region" description="Basic and acidic residues" evidence="1">
    <location>
        <begin position="844"/>
        <end position="857"/>
    </location>
</feature>
<dbReference type="GO" id="GO:0031499">
    <property type="term" value="C:TRAMP complex"/>
    <property type="evidence" value="ECO:0007669"/>
    <property type="project" value="TreeGrafter"/>
</dbReference>
<dbReference type="PANTHER" id="PTHR23092:SF15">
    <property type="entry name" value="INACTIVE NON-CANONICAL POLY(A) RNA POLYMERASE PROTEIN TRF4-2-RELATED"/>
    <property type="match status" value="1"/>
</dbReference>
<name>A0A6A6U031_9PEZI</name>
<feature type="region of interest" description="Disordered" evidence="1">
    <location>
        <begin position="194"/>
        <end position="228"/>
    </location>
</feature>
<reference evidence="3" key="1">
    <citation type="journal article" date="2020" name="Stud. Mycol.">
        <title>101 Dothideomycetes genomes: a test case for predicting lifestyles and emergence of pathogens.</title>
        <authorList>
            <person name="Haridas S."/>
            <person name="Albert R."/>
            <person name="Binder M."/>
            <person name="Bloem J."/>
            <person name="Labutti K."/>
            <person name="Salamov A."/>
            <person name="Andreopoulos B."/>
            <person name="Baker S."/>
            <person name="Barry K."/>
            <person name="Bills G."/>
            <person name="Bluhm B."/>
            <person name="Cannon C."/>
            <person name="Castanera R."/>
            <person name="Culley D."/>
            <person name="Daum C."/>
            <person name="Ezra D."/>
            <person name="Gonzalez J."/>
            <person name="Henrissat B."/>
            <person name="Kuo A."/>
            <person name="Liang C."/>
            <person name="Lipzen A."/>
            <person name="Lutzoni F."/>
            <person name="Magnuson J."/>
            <person name="Mondo S."/>
            <person name="Nolan M."/>
            <person name="Ohm R."/>
            <person name="Pangilinan J."/>
            <person name="Park H.-J."/>
            <person name="Ramirez L."/>
            <person name="Alfaro M."/>
            <person name="Sun H."/>
            <person name="Tritt A."/>
            <person name="Yoshinaga Y."/>
            <person name="Zwiers L.-H."/>
            <person name="Turgeon B."/>
            <person name="Goodwin S."/>
            <person name="Spatafora J."/>
            <person name="Crous P."/>
            <person name="Grigoriev I."/>
        </authorList>
    </citation>
    <scope>NUCLEOTIDE SEQUENCE</scope>
    <source>
        <strain evidence="3">CBS 115976</strain>
    </source>
</reference>
<organism evidence="3 4">
    <name type="scientific">Microthyrium microscopicum</name>
    <dbReference type="NCBI Taxonomy" id="703497"/>
    <lineage>
        <taxon>Eukaryota</taxon>
        <taxon>Fungi</taxon>
        <taxon>Dikarya</taxon>
        <taxon>Ascomycota</taxon>
        <taxon>Pezizomycotina</taxon>
        <taxon>Dothideomycetes</taxon>
        <taxon>Dothideomycetes incertae sedis</taxon>
        <taxon>Microthyriales</taxon>
        <taxon>Microthyriaceae</taxon>
        <taxon>Microthyrium</taxon>
    </lineage>
</organism>
<dbReference type="GO" id="GO:0005730">
    <property type="term" value="C:nucleolus"/>
    <property type="evidence" value="ECO:0007669"/>
    <property type="project" value="TreeGrafter"/>
</dbReference>
<feature type="region of interest" description="Disordered" evidence="1">
    <location>
        <begin position="789"/>
        <end position="886"/>
    </location>
</feature>
<dbReference type="Proteomes" id="UP000799302">
    <property type="component" value="Unassembled WGS sequence"/>
</dbReference>
<gene>
    <name evidence="3" type="ORF">BT63DRAFT_90232</name>
</gene>
<protein>
    <recommendedName>
        <fullName evidence="2">Poly(A) RNA polymerase mitochondrial-like central palm domain-containing protein</fullName>
    </recommendedName>
</protein>